<evidence type="ECO:0000313" key="3">
    <source>
        <dbReference type="EMBL" id="CCM63129.1"/>
    </source>
</evidence>
<gene>
    <name evidence="3" type="ORF">BN381_180006</name>
</gene>
<evidence type="ECO:0000259" key="2">
    <source>
        <dbReference type="Pfam" id="PF00534"/>
    </source>
</evidence>
<accession>R4YXI0</accession>
<evidence type="ECO:0000313" key="4">
    <source>
        <dbReference type="Proteomes" id="UP000018291"/>
    </source>
</evidence>
<protein>
    <recommendedName>
        <fullName evidence="2">Glycosyl transferase family 1 domain-containing protein</fullName>
    </recommendedName>
</protein>
<dbReference type="Proteomes" id="UP000018291">
    <property type="component" value="Unassembled WGS sequence"/>
</dbReference>
<proteinExistence type="predicted"/>
<dbReference type="HOGENOM" id="CLU_009583_34_2_11"/>
<dbReference type="CDD" id="cd03809">
    <property type="entry name" value="GT4_MtfB-like"/>
    <property type="match status" value="1"/>
</dbReference>
<feature type="region of interest" description="Disordered" evidence="1">
    <location>
        <begin position="65"/>
        <end position="93"/>
    </location>
</feature>
<keyword evidence="4" id="KW-1185">Reference proteome</keyword>
<dbReference type="InterPro" id="IPR001296">
    <property type="entry name" value="Glyco_trans_1"/>
</dbReference>
<dbReference type="PANTHER" id="PTHR46401:SF9">
    <property type="entry name" value="MANNOSYLTRANSFERASE A"/>
    <property type="match status" value="1"/>
</dbReference>
<dbReference type="eggNOG" id="COG0438">
    <property type="taxonomic scope" value="Bacteria"/>
</dbReference>
<dbReference type="RefSeq" id="WP_012225301.1">
    <property type="nucleotide sequence ID" value="NZ_HG422565.1"/>
</dbReference>
<reference evidence="3 4" key="1">
    <citation type="journal article" date="2013" name="ISME J.">
        <title>Metabolic model for the filamentous 'Candidatus Microthrix parvicella' based on genomic and metagenomic analyses.</title>
        <authorList>
            <person name="Jon McIlroy S."/>
            <person name="Kristiansen R."/>
            <person name="Albertsen M."/>
            <person name="Michael Karst S."/>
            <person name="Rossetti S."/>
            <person name="Lund Nielsen J."/>
            <person name="Tandoi V."/>
            <person name="James Seviour R."/>
            <person name="Nielsen P.H."/>
        </authorList>
    </citation>
    <scope>NUCLEOTIDE SEQUENCE [LARGE SCALE GENOMIC DNA]</scope>
    <source>
        <strain evidence="3 4">RN1</strain>
    </source>
</reference>
<name>R4YXI0_9ACTN</name>
<dbReference type="AlphaFoldDB" id="R4YXI0"/>
<sequence>MRPIVWADVTNTVEGTGTTGVQRAAKNLLAPLAAGDERLELRLVRWCEPCGAFLQLNAAEQERFAAAAPPPTRRVDRLPQRVRPAARRAADHPAIRRLNAAAQAKRQGEHPYAEHRDRSTQIDSGTFLDLDAAWHNPLIRTDLLPDLIDRGVRTATLFHDLFPIEHPDWSDRGTRALFPPWADAHLRSDQLIVGNSDWTLRRALDRRRSLGVTDPEVAGVVHLSGEWQAVEVASPGAASPAAASPSHLPPELEGLPLDGYVICVATLEPRKNHALLLDAFDRWSTRSPGLGLVLVGRIGWNTGTLVKRIETHPLLNRQLFWFAHSDDPAMRNMLRLATVAAMPSHTEGFGLPVLEALALGTPVVTTNGGALAEVGDDAPLRLPGDDPATWAEALVRHLDDPRYLARRREEARAAALTLPTWEDARDELADLLTR</sequence>
<dbReference type="GO" id="GO:0016757">
    <property type="term" value="F:glycosyltransferase activity"/>
    <property type="evidence" value="ECO:0007669"/>
    <property type="project" value="InterPro"/>
</dbReference>
<comment type="caution">
    <text evidence="3">The sequence shown here is derived from an EMBL/GenBank/DDBJ whole genome shotgun (WGS) entry which is preliminary data.</text>
</comment>
<dbReference type="EMBL" id="CANL01000010">
    <property type="protein sequence ID" value="CCM63129.1"/>
    <property type="molecule type" value="Genomic_DNA"/>
</dbReference>
<evidence type="ECO:0000256" key="1">
    <source>
        <dbReference type="SAM" id="MobiDB-lite"/>
    </source>
</evidence>
<dbReference type="OrthoDB" id="9801609at2"/>
<dbReference type="STRING" id="1229780.BN381_180006"/>
<dbReference type="Pfam" id="PF00534">
    <property type="entry name" value="Glycos_transf_1"/>
    <property type="match status" value="1"/>
</dbReference>
<dbReference type="PANTHER" id="PTHR46401">
    <property type="entry name" value="GLYCOSYLTRANSFERASE WBBK-RELATED"/>
    <property type="match status" value="1"/>
</dbReference>
<organism evidence="3 4">
    <name type="scientific">Candidatus Neomicrothrix parvicella RN1</name>
    <dbReference type="NCBI Taxonomy" id="1229780"/>
    <lineage>
        <taxon>Bacteria</taxon>
        <taxon>Bacillati</taxon>
        <taxon>Actinomycetota</taxon>
        <taxon>Acidimicrobiia</taxon>
        <taxon>Acidimicrobiales</taxon>
        <taxon>Microthrixaceae</taxon>
        <taxon>Candidatus Neomicrothrix</taxon>
    </lineage>
</organism>
<dbReference type="SUPFAM" id="SSF53756">
    <property type="entry name" value="UDP-Glycosyltransferase/glycogen phosphorylase"/>
    <property type="match status" value="1"/>
</dbReference>
<dbReference type="Gene3D" id="3.40.50.2000">
    <property type="entry name" value="Glycogen Phosphorylase B"/>
    <property type="match status" value="1"/>
</dbReference>
<feature type="domain" description="Glycosyl transferase family 1" evidence="2">
    <location>
        <begin position="260"/>
        <end position="412"/>
    </location>
</feature>